<evidence type="ECO:0000256" key="6">
    <source>
        <dbReference type="ARBA" id="ARBA00022989"/>
    </source>
</evidence>
<keyword evidence="5 8" id="KW-0812">Transmembrane</keyword>
<dbReference type="PANTHER" id="PTHR36838">
    <property type="entry name" value="AUXIN EFFLUX CARRIER FAMILY PROTEIN"/>
    <property type="match status" value="1"/>
</dbReference>
<feature type="transmembrane region" description="Helical" evidence="8">
    <location>
        <begin position="266"/>
        <end position="286"/>
    </location>
</feature>
<feature type="transmembrane region" description="Helical" evidence="8">
    <location>
        <begin position="6"/>
        <end position="24"/>
    </location>
</feature>
<feature type="transmembrane region" description="Helical" evidence="8">
    <location>
        <begin position="298"/>
        <end position="317"/>
    </location>
</feature>
<proteinExistence type="inferred from homology"/>
<feature type="transmembrane region" description="Helical" evidence="8">
    <location>
        <begin position="233"/>
        <end position="254"/>
    </location>
</feature>
<sequence>MTAFMTSVESVVEIILVIALGFYLRKKNKFDEKFKTSISFLIMNIALPASIFFSVLKYLTRDKLVSLSGGLLYAFGSFTLGYIVAWLLTKILRIRPGRRGTFINMFVNANTIFIGLPLNLALFGEKSMPYFLIYYVMNTVSTWAVGVFFISNDDPTKDKSHKEPFNWRKLLPAPLIGFLVALVFLLLAIPVPTWINNTLSMVGGIVTPMSLIYIGIVLADAGLASIHFDSDTIWALAGRFIIAPALMILFLVLGKSFGAQVPSLESSTLIIQSAAPGLAVLPILAGQSHGDVEYATNVVTTSTVLFVIVVPILMQLVQFI</sequence>
<feature type="transmembrane region" description="Helical" evidence="8">
    <location>
        <begin position="201"/>
        <end position="221"/>
    </location>
</feature>
<feature type="transmembrane region" description="Helical" evidence="8">
    <location>
        <begin position="101"/>
        <end position="124"/>
    </location>
</feature>
<dbReference type="PANTHER" id="PTHR36838:SF1">
    <property type="entry name" value="SLR1864 PROTEIN"/>
    <property type="match status" value="1"/>
</dbReference>
<keyword evidence="10" id="KW-1185">Reference proteome</keyword>
<evidence type="ECO:0000256" key="5">
    <source>
        <dbReference type="ARBA" id="ARBA00022692"/>
    </source>
</evidence>
<name>A0ABW8UDM3_9LACO</name>
<evidence type="ECO:0000256" key="4">
    <source>
        <dbReference type="ARBA" id="ARBA00022475"/>
    </source>
</evidence>
<evidence type="ECO:0000256" key="1">
    <source>
        <dbReference type="ARBA" id="ARBA00004651"/>
    </source>
</evidence>
<comment type="similarity">
    <text evidence="2">Belongs to the auxin efflux carrier (TC 2.A.69) family.</text>
</comment>
<evidence type="ECO:0000256" key="3">
    <source>
        <dbReference type="ARBA" id="ARBA00022448"/>
    </source>
</evidence>
<protein>
    <submittedName>
        <fullName evidence="9">AEC family transporter</fullName>
    </submittedName>
</protein>
<gene>
    <name evidence="9" type="ORF">ACEN34_10045</name>
</gene>
<dbReference type="EMBL" id="JBGQPK010000049">
    <property type="protein sequence ID" value="MFL2029956.1"/>
    <property type="molecule type" value="Genomic_DNA"/>
</dbReference>
<dbReference type="Proteomes" id="UP001625389">
    <property type="component" value="Unassembled WGS sequence"/>
</dbReference>
<dbReference type="InterPro" id="IPR004776">
    <property type="entry name" value="Mem_transp_PIN-like"/>
</dbReference>
<organism evidence="9 10">
    <name type="scientific">Loigolactobacillus zhaoyuanensis</name>
    <dbReference type="NCBI Taxonomy" id="2486017"/>
    <lineage>
        <taxon>Bacteria</taxon>
        <taxon>Bacillati</taxon>
        <taxon>Bacillota</taxon>
        <taxon>Bacilli</taxon>
        <taxon>Lactobacillales</taxon>
        <taxon>Lactobacillaceae</taxon>
        <taxon>Loigolactobacillus</taxon>
    </lineage>
</organism>
<dbReference type="InterPro" id="IPR038770">
    <property type="entry name" value="Na+/solute_symporter_sf"/>
</dbReference>
<dbReference type="Pfam" id="PF03547">
    <property type="entry name" value="Mem_trans"/>
    <property type="match status" value="1"/>
</dbReference>
<evidence type="ECO:0000313" key="9">
    <source>
        <dbReference type="EMBL" id="MFL2029956.1"/>
    </source>
</evidence>
<evidence type="ECO:0000256" key="8">
    <source>
        <dbReference type="SAM" id="Phobius"/>
    </source>
</evidence>
<evidence type="ECO:0000313" key="10">
    <source>
        <dbReference type="Proteomes" id="UP001625389"/>
    </source>
</evidence>
<reference evidence="9 10" key="1">
    <citation type="submission" date="2024-08" db="EMBL/GenBank/DDBJ databases">
        <authorList>
            <person name="Arias E."/>
        </authorList>
    </citation>
    <scope>NUCLEOTIDE SEQUENCE [LARGE SCALE GENOMIC DNA]</scope>
    <source>
        <strain evidence="9 10">FAM 25317</strain>
    </source>
</reference>
<evidence type="ECO:0000256" key="7">
    <source>
        <dbReference type="ARBA" id="ARBA00023136"/>
    </source>
</evidence>
<comment type="subcellular location">
    <subcellularLocation>
        <location evidence="1">Cell membrane</location>
        <topology evidence="1">Multi-pass membrane protein</topology>
    </subcellularLocation>
</comment>
<keyword evidence="3" id="KW-0813">Transport</keyword>
<evidence type="ECO:0000256" key="2">
    <source>
        <dbReference type="ARBA" id="ARBA00010145"/>
    </source>
</evidence>
<keyword evidence="6 8" id="KW-1133">Transmembrane helix</keyword>
<keyword evidence="7 8" id="KW-0472">Membrane</keyword>
<keyword evidence="4" id="KW-1003">Cell membrane</keyword>
<dbReference type="RefSeq" id="WP_125550671.1">
    <property type="nucleotide sequence ID" value="NZ_JBGQPK010000049.1"/>
</dbReference>
<feature type="transmembrane region" description="Helical" evidence="8">
    <location>
        <begin position="36"/>
        <end position="59"/>
    </location>
</feature>
<feature type="transmembrane region" description="Helical" evidence="8">
    <location>
        <begin position="130"/>
        <end position="150"/>
    </location>
</feature>
<feature type="transmembrane region" description="Helical" evidence="8">
    <location>
        <begin position="170"/>
        <end position="195"/>
    </location>
</feature>
<accession>A0ABW8UDM3</accession>
<comment type="caution">
    <text evidence="9">The sequence shown here is derived from an EMBL/GenBank/DDBJ whole genome shotgun (WGS) entry which is preliminary data.</text>
</comment>
<dbReference type="Gene3D" id="1.20.1530.20">
    <property type="match status" value="2"/>
</dbReference>
<feature type="transmembrane region" description="Helical" evidence="8">
    <location>
        <begin position="71"/>
        <end position="89"/>
    </location>
</feature>